<proteinExistence type="predicted"/>
<name>A0A069QTK5_HOYLO</name>
<evidence type="ECO:0000313" key="2">
    <source>
        <dbReference type="Proteomes" id="UP000027442"/>
    </source>
</evidence>
<organism evidence="1 2">
    <name type="scientific">Hoylesella loescheii DSM 19665 = JCM 12249 = ATCC 15930</name>
    <dbReference type="NCBI Taxonomy" id="1122985"/>
    <lineage>
        <taxon>Bacteria</taxon>
        <taxon>Pseudomonadati</taxon>
        <taxon>Bacteroidota</taxon>
        <taxon>Bacteroidia</taxon>
        <taxon>Bacteroidales</taxon>
        <taxon>Prevotellaceae</taxon>
        <taxon>Hoylesella</taxon>
    </lineage>
</organism>
<keyword evidence="2" id="KW-1185">Reference proteome</keyword>
<dbReference type="Proteomes" id="UP000027442">
    <property type="component" value="Unassembled WGS sequence"/>
</dbReference>
<comment type="caution">
    <text evidence="1">The sequence shown here is derived from an EMBL/GenBank/DDBJ whole genome shotgun (WGS) entry which is preliminary data.</text>
</comment>
<protein>
    <submittedName>
        <fullName evidence="1">Uncharacterized protein</fullName>
    </submittedName>
</protein>
<evidence type="ECO:0000313" key="1">
    <source>
        <dbReference type="EMBL" id="KDR53156.1"/>
    </source>
</evidence>
<accession>A0A069QTK5</accession>
<dbReference type="HOGENOM" id="CLU_3187318_0_0_10"/>
<dbReference type="PATRIC" id="fig|1122985.7.peg.739"/>
<reference evidence="1 2" key="1">
    <citation type="submission" date="2013-08" db="EMBL/GenBank/DDBJ databases">
        <authorList>
            <person name="Weinstock G."/>
            <person name="Sodergren E."/>
            <person name="Wylie T."/>
            <person name="Fulton L."/>
            <person name="Fulton R."/>
            <person name="Fronick C."/>
            <person name="O'Laughlin M."/>
            <person name="Godfrey J."/>
            <person name="Miner T."/>
            <person name="Herter B."/>
            <person name="Appelbaum E."/>
            <person name="Cordes M."/>
            <person name="Lek S."/>
            <person name="Wollam A."/>
            <person name="Pepin K.H."/>
            <person name="Palsikar V.B."/>
            <person name="Mitreva M."/>
            <person name="Wilson R.K."/>
        </authorList>
    </citation>
    <scope>NUCLEOTIDE SEQUENCE [LARGE SCALE GENOMIC DNA]</scope>
    <source>
        <strain evidence="1 2">ATCC 15930</strain>
    </source>
</reference>
<gene>
    <name evidence="1" type="ORF">HMPREF1991_00712</name>
</gene>
<sequence>MIKASDKDLNTGFFLYFCINKTVDRRFRIHQGQALRIASAGFYGFV</sequence>
<dbReference type="AlphaFoldDB" id="A0A069QTK5"/>
<dbReference type="EMBL" id="JNGW01000024">
    <property type="protein sequence ID" value="KDR53156.1"/>
    <property type="molecule type" value="Genomic_DNA"/>
</dbReference>